<keyword evidence="3" id="KW-1185">Reference proteome</keyword>
<dbReference type="GeneID" id="74307695"/>
<evidence type="ECO:0000256" key="1">
    <source>
        <dbReference type="HAMAP-Rule" id="MF_00763"/>
    </source>
</evidence>
<dbReference type="AlphaFoldDB" id="A0A9E7TJ46"/>
<evidence type="ECO:0000313" key="2">
    <source>
        <dbReference type="EMBL" id="UUX91380.1"/>
    </source>
</evidence>
<proteinExistence type="inferred from homology"/>
<gene>
    <name evidence="2" type="ORF">L6E24_08300</name>
</gene>
<dbReference type="HAMAP" id="MF_00763">
    <property type="entry name" value="UPF0305"/>
    <property type="match status" value="1"/>
</dbReference>
<evidence type="ECO:0000313" key="3">
    <source>
        <dbReference type="Proteomes" id="UP001060368"/>
    </source>
</evidence>
<dbReference type="Proteomes" id="UP001060368">
    <property type="component" value="Chromosome"/>
</dbReference>
<dbReference type="KEGG" id="mend:L6E24_08300"/>
<organism evidence="2 3">
    <name type="scientific">Methanoplanus endosymbiosus</name>
    <dbReference type="NCBI Taxonomy" id="33865"/>
    <lineage>
        <taxon>Archaea</taxon>
        <taxon>Methanobacteriati</taxon>
        <taxon>Methanobacteriota</taxon>
        <taxon>Stenosarchaea group</taxon>
        <taxon>Methanomicrobia</taxon>
        <taxon>Methanomicrobiales</taxon>
        <taxon>Methanomicrobiaceae</taxon>
        <taxon>Methanoplanus</taxon>
    </lineage>
</organism>
<sequence length="210" mass="24116">MAEERLENKCEKLGELQTRGELGREIAAIISGYSTRDLRRMQWNFSGSVKGIEPSYKKKLEKMITGHLHETWENIRLMNQQGSFSQMKELLPENNKNFWQMVALKCSGNKESTRLRFLKFLLAGFCIFVKKIPPHPVGMPFPGGDSVQLIDGIYYCPVRKKSNDVDSALCPFCPALQTPEVGYLKPPVKGSTHRKQEYLKKTFDFHHYNG</sequence>
<protein>
    <recommendedName>
        <fullName evidence="1">UPF0305 protein L6E24_08300</fullName>
    </recommendedName>
</protein>
<comment type="similarity">
    <text evidence="1">Belongs to the UPF0305 family.</text>
</comment>
<accession>A0A9E7TJ46</accession>
<dbReference type="Pfam" id="PF09888">
    <property type="entry name" value="DUF2115"/>
    <property type="match status" value="1"/>
</dbReference>
<dbReference type="RefSeq" id="WP_257741533.1">
    <property type="nucleotide sequence ID" value="NZ_CP096115.1"/>
</dbReference>
<name>A0A9E7TJ46_9EURY</name>
<dbReference type="InterPro" id="IPR019215">
    <property type="entry name" value="DUF2115"/>
</dbReference>
<dbReference type="EMBL" id="CP096115">
    <property type="protein sequence ID" value="UUX91380.1"/>
    <property type="molecule type" value="Genomic_DNA"/>
</dbReference>
<reference evidence="2" key="1">
    <citation type="submission" date="2022-04" db="EMBL/GenBank/DDBJ databases">
        <title>Complete genome of Methanoplanus endosymbiosus DSM 3599.</title>
        <authorList>
            <person name="Chen S.-C."/>
            <person name="You Y.-T."/>
            <person name="Zhou Y.-Z."/>
            <person name="Lai M.-C."/>
        </authorList>
    </citation>
    <scope>NUCLEOTIDE SEQUENCE</scope>
    <source>
        <strain evidence="2">DSM 3599</strain>
    </source>
</reference>